<reference evidence="11 12" key="1">
    <citation type="submission" date="2015-11" db="EMBL/GenBank/DDBJ databases">
        <title>Draft Genome Sequence of the Strain BR 10303 (Bradyrhizobium sp.) isolated from nodules of Centrolobium paraense.</title>
        <authorList>
            <person name="Zelli J.E."/>
            <person name="Simoes-Araujo J.L."/>
            <person name="Barauna A.C."/>
            <person name="Silva K."/>
        </authorList>
    </citation>
    <scope>NUCLEOTIDE SEQUENCE [LARGE SCALE GENOMIC DNA]</scope>
    <source>
        <strain evidence="11 12">BR 10303</strain>
    </source>
</reference>
<keyword evidence="12" id="KW-1185">Reference proteome</keyword>
<evidence type="ECO:0000256" key="9">
    <source>
        <dbReference type="ARBA" id="ARBA00046608"/>
    </source>
</evidence>
<dbReference type="SUPFAM" id="SSF53659">
    <property type="entry name" value="Isocitrate/Isopropylmalate dehydrogenase-like"/>
    <property type="match status" value="1"/>
</dbReference>
<dbReference type="InterPro" id="IPR012281">
    <property type="entry name" value="Phospholipid_synth_PlsX-like"/>
</dbReference>
<keyword evidence="2 10" id="KW-0963">Cytoplasm</keyword>
<comment type="pathway">
    <text evidence="10">Lipid metabolism; phospholipid metabolism.</text>
</comment>
<evidence type="ECO:0000256" key="1">
    <source>
        <dbReference type="ARBA" id="ARBA00001232"/>
    </source>
</evidence>
<dbReference type="OrthoDB" id="9806408at2"/>
<organism evidence="11 12">
    <name type="scientific">Bradyrhizobium macuxiense</name>
    <dbReference type="NCBI Taxonomy" id="1755647"/>
    <lineage>
        <taxon>Bacteria</taxon>
        <taxon>Pseudomonadati</taxon>
        <taxon>Pseudomonadota</taxon>
        <taxon>Alphaproteobacteria</taxon>
        <taxon>Hyphomicrobiales</taxon>
        <taxon>Nitrobacteraceae</taxon>
        <taxon>Bradyrhizobium</taxon>
    </lineage>
</organism>
<dbReference type="PANTHER" id="PTHR30100:SF1">
    <property type="entry name" value="PHOSPHATE ACYLTRANSFERASE"/>
    <property type="match status" value="1"/>
</dbReference>
<dbReference type="HAMAP" id="MF_00019">
    <property type="entry name" value="PlsX"/>
    <property type="match status" value="1"/>
</dbReference>
<keyword evidence="11" id="KW-0012">Acyltransferase</keyword>
<gene>
    <name evidence="10" type="primary">plsX</name>
    <name evidence="11" type="ORF">AS156_21150</name>
</gene>
<evidence type="ECO:0000256" key="5">
    <source>
        <dbReference type="ARBA" id="ARBA00023098"/>
    </source>
</evidence>
<evidence type="ECO:0000256" key="3">
    <source>
        <dbReference type="ARBA" id="ARBA00022516"/>
    </source>
</evidence>
<evidence type="ECO:0000256" key="10">
    <source>
        <dbReference type="HAMAP-Rule" id="MF_00019"/>
    </source>
</evidence>
<proteinExistence type="inferred from homology"/>
<keyword evidence="5 10" id="KW-0443">Lipid metabolism</keyword>
<evidence type="ECO:0000256" key="8">
    <source>
        <dbReference type="ARBA" id="ARBA00024069"/>
    </source>
</evidence>
<dbReference type="Gene3D" id="3.40.718.10">
    <property type="entry name" value="Isopropylmalate Dehydrogenase"/>
    <property type="match status" value="1"/>
</dbReference>
<comment type="caution">
    <text evidence="11">The sequence shown here is derived from an EMBL/GenBank/DDBJ whole genome shotgun (WGS) entry which is preliminary data.</text>
</comment>
<comment type="catalytic activity">
    <reaction evidence="1 10">
        <text>a fatty acyl-[ACP] + phosphate = an acyl phosphate + holo-[ACP]</text>
        <dbReference type="Rhea" id="RHEA:42292"/>
        <dbReference type="Rhea" id="RHEA-COMP:9685"/>
        <dbReference type="Rhea" id="RHEA-COMP:14125"/>
        <dbReference type="ChEBI" id="CHEBI:43474"/>
        <dbReference type="ChEBI" id="CHEBI:59918"/>
        <dbReference type="ChEBI" id="CHEBI:64479"/>
        <dbReference type="ChEBI" id="CHEBI:138651"/>
        <dbReference type="EC" id="2.3.1.274"/>
    </reaction>
</comment>
<keyword evidence="7 10" id="KW-1208">Phospholipid metabolism</keyword>
<dbReference type="PANTHER" id="PTHR30100">
    <property type="entry name" value="FATTY ACID/PHOSPHOLIPID SYNTHESIS PROTEIN PLSX"/>
    <property type="match status" value="1"/>
</dbReference>
<comment type="subunit">
    <text evidence="9 10">Homodimer. Probably interacts with PlsY.</text>
</comment>
<evidence type="ECO:0000256" key="4">
    <source>
        <dbReference type="ARBA" id="ARBA00022679"/>
    </source>
</evidence>
<dbReference type="EMBL" id="LNCU01000115">
    <property type="protein sequence ID" value="KWV46928.1"/>
    <property type="molecule type" value="Genomic_DNA"/>
</dbReference>
<evidence type="ECO:0000256" key="7">
    <source>
        <dbReference type="ARBA" id="ARBA00023264"/>
    </source>
</evidence>
<dbReference type="RefSeq" id="WP_066514041.1">
    <property type="nucleotide sequence ID" value="NZ_LNCU01000115.1"/>
</dbReference>
<sequence length="353" mass="37175">MPHKVRIALDAMGGDVGASVVIPGAAISLSRHPDSEFLLFGDQAKIEPELAKHPALKAVSKVIHTDVAVKNEEKPSQALRRTRRASSMWLAIDAVKHGEADVAVSAGNTGALMAMGGLNLRTLPGVDRPALAAVWPTLRGDSVVLDLGATIGGDARHLTTLAVMGSAMASVLFNLERPTVGLLNIGSEEIKGHGEIREAAELLRAMNSAQFNYVGFVEGDGIGNGAADVIVSEGFCGNIALKTAEGTARQMFALLREAMSSSWLARIGYLFARGAFRKLRDKLDPNKSNGGVLLGLNGVVVKSHGGINAEGFAYAVDVGYEMAHYDLLTKINQMLNRDGSALVKAQTAQEAVS</sequence>
<dbReference type="GO" id="GO:0006633">
    <property type="term" value="P:fatty acid biosynthetic process"/>
    <property type="evidence" value="ECO:0007669"/>
    <property type="project" value="UniProtKB-UniRule"/>
</dbReference>
<dbReference type="PIRSF" id="PIRSF002465">
    <property type="entry name" value="Phsphlp_syn_PlsX"/>
    <property type="match status" value="1"/>
</dbReference>
<protein>
    <recommendedName>
        <fullName evidence="8 10">Phosphate acyltransferase</fullName>
        <ecNumber evidence="8 10">2.3.1.274</ecNumber>
    </recommendedName>
    <alternativeName>
        <fullName evidence="10">Acyl-ACP phosphotransacylase</fullName>
    </alternativeName>
    <alternativeName>
        <fullName evidence="10">Acyl-[acyl-carrier-protein]--phosphate acyltransferase</fullName>
    </alternativeName>
    <alternativeName>
        <fullName evidence="10">Phosphate-acyl-ACP acyltransferase</fullName>
    </alternativeName>
</protein>
<dbReference type="UniPathway" id="UPA00085"/>
<comment type="similarity">
    <text evidence="10">Belongs to the PlsX family.</text>
</comment>
<dbReference type="GO" id="GO:0043811">
    <property type="term" value="F:phosphate:acyl-[acyl carrier protein] acyltransferase activity"/>
    <property type="evidence" value="ECO:0007669"/>
    <property type="project" value="UniProtKB-UniRule"/>
</dbReference>
<dbReference type="InterPro" id="IPR003664">
    <property type="entry name" value="FA_synthesis"/>
</dbReference>
<dbReference type="Proteomes" id="UP000057737">
    <property type="component" value="Unassembled WGS sequence"/>
</dbReference>
<accession>A0A109JDK4</accession>
<evidence type="ECO:0000313" key="11">
    <source>
        <dbReference type="EMBL" id="KWV46928.1"/>
    </source>
</evidence>
<name>A0A109JDK4_9BRAD</name>
<evidence type="ECO:0000256" key="6">
    <source>
        <dbReference type="ARBA" id="ARBA00023209"/>
    </source>
</evidence>
<evidence type="ECO:0000256" key="2">
    <source>
        <dbReference type="ARBA" id="ARBA00022490"/>
    </source>
</evidence>
<keyword evidence="3 10" id="KW-0444">Lipid biosynthesis</keyword>
<evidence type="ECO:0000313" key="12">
    <source>
        <dbReference type="Proteomes" id="UP000057737"/>
    </source>
</evidence>
<keyword evidence="6 10" id="KW-0594">Phospholipid biosynthesis</keyword>
<comment type="subcellular location">
    <subcellularLocation>
        <location evidence="10">Cytoplasm</location>
    </subcellularLocation>
    <text evidence="10">Associated with the membrane possibly through PlsY.</text>
</comment>
<dbReference type="GO" id="GO:0005737">
    <property type="term" value="C:cytoplasm"/>
    <property type="evidence" value="ECO:0007669"/>
    <property type="project" value="UniProtKB-SubCell"/>
</dbReference>
<dbReference type="NCBIfam" id="TIGR00182">
    <property type="entry name" value="plsX"/>
    <property type="match status" value="1"/>
</dbReference>
<dbReference type="AlphaFoldDB" id="A0A109JDK4"/>
<keyword evidence="4 10" id="KW-0808">Transferase</keyword>
<dbReference type="Pfam" id="PF02504">
    <property type="entry name" value="FA_synthesis"/>
    <property type="match status" value="1"/>
</dbReference>
<comment type="function">
    <text evidence="10">Catalyzes the reversible formation of acyl-phosphate (acyl-PO(4)) from acyl-[acyl-carrier-protein] (acyl-ACP). This enzyme utilizes acyl-ACP as fatty acyl donor, but not acyl-CoA.</text>
</comment>
<dbReference type="GO" id="GO:0008654">
    <property type="term" value="P:phospholipid biosynthetic process"/>
    <property type="evidence" value="ECO:0007669"/>
    <property type="project" value="UniProtKB-KW"/>
</dbReference>
<dbReference type="EC" id="2.3.1.274" evidence="8 10"/>